<accession>Q027G8</accession>
<protein>
    <submittedName>
        <fullName evidence="2">Glyoxalase/bleomycin resistance protein/dioxygenase</fullName>
    </submittedName>
</protein>
<evidence type="ECO:0000259" key="1">
    <source>
        <dbReference type="PROSITE" id="PS51819"/>
    </source>
</evidence>
<gene>
    <name evidence="2" type="ordered locus">Acid_1855</name>
</gene>
<name>Q027G8_SOLUE</name>
<dbReference type="PROSITE" id="PS51819">
    <property type="entry name" value="VOC"/>
    <property type="match status" value="1"/>
</dbReference>
<dbReference type="Pfam" id="PF00903">
    <property type="entry name" value="Glyoxalase"/>
    <property type="match status" value="1"/>
</dbReference>
<evidence type="ECO:0000313" key="2">
    <source>
        <dbReference type="EMBL" id="ABJ82845.1"/>
    </source>
</evidence>
<dbReference type="EMBL" id="CP000473">
    <property type="protein sequence ID" value="ABJ82845.1"/>
    <property type="molecule type" value="Genomic_DNA"/>
</dbReference>
<proteinExistence type="predicted"/>
<dbReference type="InterPro" id="IPR037523">
    <property type="entry name" value="VOC_core"/>
</dbReference>
<dbReference type="GO" id="GO:0051213">
    <property type="term" value="F:dioxygenase activity"/>
    <property type="evidence" value="ECO:0007669"/>
    <property type="project" value="UniProtKB-KW"/>
</dbReference>
<dbReference type="AlphaFoldDB" id="Q027G8"/>
<dbReference type="HOGENOM" id="CLU_127639_0_0_0"/>
<dbReference type="PANTHER" id="PTHR33993:SF5">
    <property type="entry name" value="GLYOXALASE"/>
    <property type="match status" value="1"/>
</dbReference>
<dbReference type="STRING" id="234267.Acid_1855"/>
<reference evidence="2" key="1">
    <citation type="submission" date="2006-10" db="EMBL/GenBank/DDBJ databases">
        <title>Complete sequence of Solibacter usitatus Ellin6076.</title>
        <authorList>
            <consortium name="US DOE Joint Genome Institute"/>
            <person name="Copeland A."/>
            <person name="Lucas S."/>
            <person name="Lapidus A."/>
            <person name="Barry K."/>
            <person name="Detter J.C."/>
            <person name="Glavina del Rio T."/>
            <person name="Hammon N."/>
            <person name="Israni S."/>
            <person name="Dalin E."/>
            <person name="Tice H."/>
            <person name="Pitluck S."/>
            <person name="Thompson L.S."/>
            <person name="Brettin T."/>
            <person name="Bruce D."/>
            <person name="Han C."/>
            <person name="Tapia R."/>
            <person name="Gilna P."/>
            <person name="Schmutz J."/>
            <person name="Larimer F."/>
            <person name="Land M."/>
            <person name="Hauser L."/>
            <person name="Kyrpides N."/>
            <person name="Mikhailova N."/>
            <person name="Janssen P.H."/>
            <person name="Kuske C.R."/>
            <person name="Richardson P."/>
        </authorList>
    </citation>
    <scope>NUCLEOTIDE SEQUENCE</scope>
    <source>
        <strain evidence="2">Ellin6076</strain>
    </source>
</reference>
<dbReference type="PANTHER" id="PTHR33993">
    <property type="entry name" value="GLYOXALASE-RELATED"/>
    <property type="match status" value="1"/>
</dbReference>
<keyword evidence="2" id="KW-0223">Dioxygenase</keyword>
<sequence length="144" mass="16609">MQSQQPENAKPPVKTEQRGRILGIGGVFFKSANRDQMREWYSKHLGLTDKGGGAMLPWREHDDPKKEHVTVWSIFPASSNYFDPGHAQFMVNYIVDDLDALLDRLKKEGVKIDDKRMDESYGRFAWIYDADGNKIELWQPIAKP</sequence>
<organism evidence="2">
    <name type="scientific">Solibacter usitatus (strain Ellin6076)</name>
    <dbReference type="NCBI Taxonomy" id="234267"/>
    <lineage>
        <taxon>Bacteria</taxon>
        <taxon>Pseudomonadati</taxon>
        <taxon>Acidobacteriota</taxon>
        <taxon>Terriglobia</taxon>
        <taxon>Bryobacterales</taxon>
        <taxon>Solibacteraceae</taxon>
        <taxon>Candidatus Solibacter</taxon>
    </lineage>
</organism>
<dbReference type="InParanoid" id="Q027G8"/>
<dbReference type="InterPro" id="IPR052164">
    <property type="entry name" value="Anthracycline_SecMetBiosynth"/>
</dbReference>
<dbReference type="KEGG" id="sus:Acid_1855"/>
<dbReference type="InterPro" id="IPR029068">
    <property type="entry name" value="Glyas_Bleomycin-R_OHBP_Dase"/>
</dbReference>
<dbReference type="eggNOG" id="COG0346">
    <property type="taxonomic scope" value="Bacteria"/>
</dbReference>
<keyword evidence="2" id="KW-0560">Oxidoreductase</keyword>
<dbReference type="SUPFAM" id="SSF54593">
    <property type="entry name" value="Glyoxalase/Bleomycin resistance protein/Dihydroxybiphenyl dioxygenase"/>
    <property type="match status" value="1"/>
</dbReference>
<dbReference type="InterPro" id="IPR004360">
    <property type="entry name" value="Glyas_Fos-R_dOase_dom"/>
</dbReference>
<dbReference type="Gene3D" id="3.10.180.10">
    <property type="entry name" value="2,3-Dihydroxybiphenyl 1,2-Dioxygenase, domain 1"/>
    <property type="match status" value="1"/>
</dbReference>
<feature type="domain" description="VOC" evidence="1">
    <location>
        <begin position="23"/>
        <end position="140"/>
    </location>
</feature>